<name>A0AAJ7CDP1_CEPCN</name>
<keyword evidence="1" id="KW-0472">Membrane</keyword>
<proteinExistence type="predicted"/>
<dbReference type="GeneID" id="107274050"/>
<dbReference type="Proteomes" id="UP000694920">
    <property type="component" value="Unplaced"/>
</dbReference>
<evidence type="ECO:0000313" key="3">
    <source>
        <dbReference type="RefSeq" id="XP_015608275.1"/>
    </source>
</evidence>
<reference evidence="3" key="1">
    <citation type="submission" date="2025-08" db="UniProtKB">
        <authorList>
            <consortium name="RefSeq"/>
        </authorList>
    </citation>
    <scope>IDENTIFICATION</scope>
</reference>
<gene>
    <name evidence="3" type="primary">LOC107274050</name>
</gene>
<feature type="transmembrane region" description="Helical" evidence="1">
    <location>
        <begin position="20"/>
        <end position="40"/>
    </location>
</feature>
<dbReference type="RefSeq" id="XP_015608275.1">
    <property type="nucleotide sequence ID" value="XM_015752789.2"/>
</dbReference>
<keyword evidence="1" id="KW-0812">Transmembrane</keyword>
<keyword evidence="1" id="KW-1133">Transmembrane helix</keyword>
<dbReference type="AlphaFoldDB" id="A0AAJ7CDP1"/>
<sequence>MVDLSGGPEGPIEHGFSNEVFIIPAAIVIGLSVFFGFKLYKSLKDREKKREEKKRNKQLRKKK</sequence>
<evidence type="ECO:0000313" key="2">
    <source>
        <dbReference type="Proteomes" id="UP000694920"/>
    </source>
</evidence>
<accession>A0AAJ7CDP1</accession>
<protein>
    <submittedName>
        <fullName evidence="3">Uncharacterized protein LOC107274050 isoform X2</fullName>
    </submittedName>
</protein>
<organism evidence="2 3">
    <name type="scientific">Cephus cinctus</name>
    <name type="common">Wheat stem sawfly</name>
    <dbReference type="NCBI Taxonomy" id="211228"/>
    <lineage>
        <taxon>Eukaryota</taxon>
        <taxon>Metazoa</taxon>
        <taxon>Ecdysozoa</taxon>
        <taxon>Arthropoda</taxon>
        <taxon>Hexapoda</taxon>
        <taxon>Insecta</taxon>
        <taxon>Pterygota</taxon>
        <taxon>Neoptera</taxon>
        <taxon>Endopterygota</taxon>
        <taxon>Hymenoptera</taxon>
        <taxon>Cephoidea</taxon>
        <taxon>Cephidae</taxon>
        <taxon>Cephus</taxon>
    </lineage>
</organism>
<evidence type="ECO:0000256" key="1">
    <source>
        <dbReference type="SAM" id="Phobius"/>
    </source>
</evidence>
<keyword evidence="2" id="KW-1185">Reference proteome</keyword>